<evidence type="ECO:0000259" key="2">
    <source>
        <dbReference type="Pfam" id="PF13962"/>
    </source>
</evidence>
<dbReference type="EMBL" id="CM010720">
    <property type="protein sequence ID" value="RZC66255.1"/>
    <property type="molecule type" value="Genomic_DNA"/>
</dbReference>
<feature type="domain" description="PGG" evidence="2">
    <location>
        <begin position="30"/>
        <end position="112"/>
    </location>
</feature>
<dbReference type="AlphaFoldDB" id="A0A4Y7K2R7"/>
<dbReference type="GO" id="GO:0016020">
    <property type="term" value="C:membrane"/>
    <property type="evidence" value="ECO:0007669"/>
    <property type="project" value="TreeGrafter"/>
</dbReference>
<dbReference type="PANTHER" id="PTHR24177:SF365">
    <property type="entry name" value="ANKYRIN REPEAT-CONTAINING PROTEIN NPR4-LIKE ISOFORM X1"/>
    <property type="match status" value="1"/>
</dbReference>
<sequence>MDERHSTSVYACYDSYRDSDVRSSIYTTGGSDQNTGVPLSSSTTAFKVFIISDAISLFAACISILMFFSLLTARYAERDFLISLPRKLILGLFTLFISIATMMETFAATLVIILRKQASWVYIPVSILAAIPVLLFGWSQFSVFFDIVLSTYGRGIFRGRSKKGVLPKPVYSGEYKVQSSATAAKESESVELLEIKSYD</sequence>
<name>A0A4Y7K2R7_PAPSO</name>
<evidence type="ECO:0000313" key="3">
    <source>
        <dbReference type="EMBL" id="RZC66255.1"/>
    </source>
</evidence>
<reference evidence="3 4" key="1">
    <citation type="journal article" date="2018" name="Science">
        <title>The opium poppy genome and morphinan production.</title>
        <authorList>
            <person name="Guo L."/>
            <person name="Winzer T."/>
            <person name="Yang X."/>
            <person name="Li Y."/>
            <person name="Ning Z."/>
            <person name="He Z."/>
            <person name="Teodor R."/>
            <person name="Lu Y."/>
            <person name="Bowser T.A."/>
            <person name="Graham I.A."/>
            <person name="Ye K."/>
        </authorList>
    </citation>
    <scope>NUCLEOTIDE SEQUENCE [LARGE SCALE GENOMIC DNA]</scope>
    <source>
        <strain evidence="4">cv. HN1</strain>
        <tissue evidence="3">Leaves</tissue>
    </source>
</reference>
<feature type="transmembrane region" description="Helical" evidence="1">
    <location>
        <begin position="48"/>
        <end position="76"/>
    </location>
</feature>
<keyword evidence="1" id="KW-0472">Membrane</keyword>
<keyword evidence="1" id="KW-0812">Transmembrane</keyword>
<dbReference type="Pfam" id="PF13962">
    <property type="entry name" value="PGG"/>
    <property type="match status" value="1"/>
</dbReference>
<dbReference type="InterPro" id="IPR026961">
    <property type="entry name" value="PGG_dom"/>
</dbReference>
<evidence type="ECO:0000256" key="1">
    <source>
        <dbReference type="SAM" id="Phobius"/>
    </source>
</evidence>
<feature type="transmembrane region" description="Helical" evidence="1">
    <location>
        <begin position="88"/>
        <end position="114"/>
    </location>
</feature>
<keyword evidence="1" id="KW-1133">Transmembrane helix</keyword>
<dbReference type="PANTHER" id="PTHR24177">
    <property type="entry name" value="CASKIN"/>
    <property type="match status" value="1"/>
</dbReference>
<organism evidence="3 4">
    <name type="scientific">Papaver somniferum</name>
    <name type="common">Opium poppy</name>
    <dbReference type="NCBI Taxonomy" id="3469"/>
    <lineage>
        <taxon>Eukaryota</taxon>
        <taxon>Viridiplantae</taxon>
        <taxon>Streptophyta</taxon>
        <taxon>Embryophyta</taxon>
        <taxon>Tracheophyta</taxon>
        <taxon>Spermatophyta</taxon>
        <taxon>Magnoliopsida</taxon>
        <taxon>Ranunculales</taxon>
        <taxon>Papaveraceae</taxon>
        <taxon>Papaveroideae</taxon>
        <taxon>Papaver</taxon>
    </lineage>
</organism>
<protein>
    <recommendedName>
        <fullName evidence="2">PGG domain-containing protein</fullName>
    </recommendedName>
</protein>
<evidence type="ECO:0000313" key="4">
    <source>
        <dbReference type="Proteomes" id="UP000316621"/>
    </source>
</evidence>
<gene>
    <name evidence="3" type="ORF">C5167_009950</name>
</gene>
<keyword evidence="4" id="KW-1185">Reference proteome</keyword>
<dbReference type="Proteomes" id="UP000316621">
    <property type="component" value="Chromosome 6"/>
</dbReference>
<feature type="transmembrane region" description="Helical" evidence="1">
    <location>
        <begin position="120"/>
        <end position="153"/>
    </location>
</feature>
<accession>A0A4Y7K2R7</accession>
<dbReference type="Gramene" id="RZC66255">
    <property type="protein sequence ID" value="RZC66255"/>
    <property type="gene ID" value="C5167_009950"/>
</dbReference>
<proteinExistence type="predicted"/>